<proteinExistence type="predicted"/>
<name>A0ABX8S9B6_9ACTN</name>
<dbReference type="EMBL" id="CP079105">
    <property type="protein sequence ID" value="QXQ14407.1"/>
    <property type="molecule type" value="Genomic_DNA"/>
</dbReference>
<sequence>MNTPDDLPASCRTYPRRPALSPQEQFVLVSWLRSRAWTAPPRRPFEFYATLWSIGTKYHDAGRPTPTKAALIARALQDELIELDDLRPRR</sequence>
<reference evidence="1" key="1">
    <citation type="submission" date="2021-07" db="EMBL/GenBank/DDBJ databases">
        <title>Candidatus Kaistella beijingensis sp. nov. isolated from a municipal wastewater treatment plant is involved in sludge foaming.</title>
        <authorList>
            <person name="Song Y."/>
            <person name="Liu S.-J."/>
        </authorList>
    </citation>
    <scope>NUCLEOTIDE SEQUENCE</scope>
    <source>
        <strain evidence="1">DSM 43998</strain>
    </source>
</reference>
<evidence type="ECO:0000313" key="2">
    <source>
        <dbReference type="Proteomes" id="UP000887023"/>
    </source>
</evidence>
<evidence type="ECO:0000313" key="1">
    <source>
        <dbReference type="EMBL" id="QXQ14407.1"/>
    </source>
</evidence>
<dbReference type="RefSeq" id="WP_066466764.1">
    <property type="nucleotide sequence ID" value="NZ_CBCRUZ010000003.1"/>
</dbReference>
<gene>
    <name evidence="1" type="ORF">KV203_03035</name>
</gene>
<accession>A0ABX8S9B6</accession>
<protein>
    <submittedName>
        <fullName evidence="1">LuxR family transcriptional regulator</fullName>
    </submittedName>
</protein>
<keyword evidence="2" id="KW-1185">Reference proteome</keyword>
<dbReference type="Proteomes" id="UP000887023">
    <property type="component" value="Chromosome"/>
</dbReference>
<organism evidence="1 2">
    <name type="scientific">Skermania pinensis</name>
    <dbReference type="NCBI Taxonomy" id="39122"/>
    <lineage>
        <taxon>Bacteria</taxon>
        <taxon>Bacillati</taxon>
        <taxon>Actinomycetota</taxon>
        <taxon>Actinomycetes</taxon>
        <taxon>Mycobacteriales</taxon>
        <taxon>Gordoniaceae</taxon>
        <taxon>Skermania</taxon>
    </lineage>
</organism>